<dbReference type="Proteomes" id="UP000177279">
    <property type="component" value="Unassembled WGS sequence"/>
</dbReference>
<comment type="caution">
    <text evidence="3">The sequence shown here is derived from an EMBL/GenBank/DDBJ whole genome shotgun (WGS) entry which is preliminary data.</text>
</comment>
<protein>
    <submittedName>
        <fullName evidence="3">Uncharacterized protein</fullName>
    </submittedName>
</protein>
<organism evidence="3 4">
    <name type="scientific">Candidatus Zambryskibacteria bacterium RIFCSPHIGHO2_02_FULL_43_37</name>
    <dbReference type="NCBI Taxonomy" id="1802749"/>
    <lineage>
        <taxon>Bacteria</taxon>
        <taxon>Candidatus Zambryskiibacteriota</taxon>
    </lineage>
</organism>
<keyword evidence="1" id="KW-1133">Transmembrane helix</keyword>
<gene>
    <name evidence="3" type="ORF">A3D49_02295</name>
</gene>
<dbReference type="EMBL" id="MHVS01000003">
    <property type="protein sequence ID" value="OHA96912.1"/>
    <property type="molecule type" value="Genomic_DNA"/>
</dbReference>
<evidence type="ECO:0000313" key="4">
    <source>
        <dbReference type="Proteomes" id="UP000177279"/>
    </source>
</evidence>
<evidence type="ECO:0000256" key="1">
    <source>
        <dbReference type="SAM" id="Phobius"/>
    </source>
</evidence>
<sequence>MKKTFLISALSLMILFSSGAIVVHAQLPTGSDSNPAPTGSDSNPSGPLLPNPFKGGTSLFDLLKSVIQDILIPIGAVLSVIGFIYAGFKYVMARGDAKKIEEAHRTLLYVAIGSAVLLGAWTLSQVIQNTISKLM</sequence>
<feature type="transmembrane region" description="Helical" evidence="1">
    <location>
        <begin position="70"/>
        <end position="88"/>
    </location>
</feature>
<feature type="chain" id="PRO_5009584565" evidence="2">
    <location>
        <begin position="26"/>
        <end position="135"/>
    </location>
</feature>
<evidence type="ECO:0000256" key="2">
    <source>
        <dbReference type="SAM" id="SignalP"/>
    </source>
</evidence>
<proteinExistence type="predicted"/>
<evidence type="ECO:0000313" key="3">
    <source>
        <dbReference type="EMBL" id="OHA96912.1"/>
    </source>
</evidence>
<dbReference type="AlphaFoldDB" id="A0A1G2TI88"/>
<feature type="transmembrane region" description="Helical" evidence="1">
    <location>
        <begin position="108"/>
        <end position="127"/>
    </location>
</feature>
<keyword evidence="1" id="KW-0472">Membrane</keyword>
<name>A0A1G2TI88_9BACT</name>
<accession>A0A1G2TI88</accession>
<feature type="signal peptide" evidence="2">
    <location>
        <begin position="1"/>
        <end position="25"/>
    </location>
</feature>
<keyword evidence="1" id="KW-0812">Transmembrane</keyword>
<dbReference type="InterPro" id="IPR043993">
    <property type="entry name" value="T4SS_pilin"/>
</dbReference>
<reference evidence="3 4" key="1">
    <citation type="journal article" date="2016" name="Nat. Commun.">
        <title>Thousands of microbial genomes shed light on interconnected biogeochemical processes in an aquifer system.</title>
        <authorList>
            <person name="Anantharaman K."/>
            <person name="Brown C.T."/>
            <person name="Hug L.A."/>
            <person name="Sharon I."/>
            <person name="Castelle C.J."/>
            <person name="Probst A.J."/>
            <person name="Thomas B.C."/>
            <person name="Singh A."/>
            <person name="Wilkins M.J."/>
            <person name="Karaoz U."/>
            <person name="Brodie E.L."/>
            <person name="Williams K.H."/>
            <person name="Hubbard S.S."/>
            <person name="Banfield J.F."/>
        </authorList>
    </citation>
    <scope>NUCLEOTIDE SEQUENCE [LARGE SCALE GENOMIC DNA]</scope>
</reference>
<dbReference type="Pfam" id="PF18895">
    <property type="entry name" value="T4SS_pilin"/>
    <property type="match status" value="1"/>
</dbReference>
<keyword evidence="2" id="KW-0732">Signal</keyword>